<name>A0ABD3DZY5_9LAMI</name>
<keyword evidence="2" id="KW-1185">Reference proteome</keyword>
<evidence type="ECO:0000313" key="2">
    <source>
        <dbReference type="Proteomes" id="UP001632038"/>
    </source>
</evidence>
<comment type="caution">
    <text evidence="1">The sequence shown here is derived from an EMBL/GenBank/DDBJ whole genome shotgun (WGS) entry which is preliminary data.</text>
</comment>
<dbReference type="AlphaFoldDB" id="A0ABD3DZY5"/>
<dbReference type="Proteomes" id="UP001632038">
    <property type="component" value="Unassembled WGS sequence"/>
</dbReference>
<proteinExistence type="predicted"/>
<dbReference type="EMBL" id="JAVIJP010000009">
    <property type="protein sequence ID" value="KAL3647818.1"/>
    <property type="molecule type" value="Genomic_DNA"/>
</dbReference>
<reference evidence="2" key="1">
    <citation type="journal article" date="2024" name="IScience">
        <title>Strigolactones Initiate the Formation of Haustorium-like Structures in Castilleja.</title>
        <authorList>
            <person name="Buerger M."/>
            <person name="Peterson D."/>
            <person name="Chory J."/>
        </authorList>
    </citation>
    <scope>NUCLEOTIDE SEQUENCE [LARGE SCALE GENOMIC DNA]</scope>
</reference>
<accession>A0ABD3DZY5</accession>
<sequence>MRSTWSGPRRTVMRGASLPSETERARALFELAIDQPALDMPELLWKGRKFRLILKECSTSALGGVAAFLEHVFVLGLEMLLELLRRTSELGVPHTDVLVAAECVFLLIEFNGFSHGIKWKVAAVICCTRSQGAFVLVVLGGASFVSFVRSDDDDHDEEAEEKEPDYLWCEKKMSLGPCAENYCCDLPFDTMREAVEFYKQKNRFGCHKHVGVGNAKFARSPEKLEQHFKAKHKDMFKKGCNPSKCACGVFFENKSELPFHRQRRDKLRCYHKPGENLEARKTRISDTLRQAHKVDQPLRDMGY</sequence>
<organism evidence="1 2">
    <name type="scientific">Castilleja foliolosa</name>
    <dbReference type="NCBI Taxonomy" id="1961234"/>
    <lineage>
        <taxon>Eukaryota</taxon>
        <taxon>Viridiplantae</taxon>
        <taxon>Streptophyta</taxon>
        <taxon>Embryophyta</taxon>
        <taxon>Tracheophyta</taxon>
        <taxon>Spermatophyta</taxon>
        <taxon>Magnoliopsida</taxon>
        <taxon>eudicotyledons</taxon>
        <taxon>Gunneridae</taxon>
        <taxon>Pentapetalae</taxon>
        <taxon>asterids</taxon>
        <taxon>lamiids</taxon>
        <taxon>Lamiales</taxon>
        <taxon>Orobanchaceae</taxon>
        <taxon>Pedicularideae</taxon>
        <taxon>Castillejinae</taxon>
        <taxon>Castilleja</taxon>
    </lineage>
</organism>
<protein>
    <submittedName>
        <fullName evidence="1">Crooked neck-like protein 1</fullName>
    </submittedName>
</protein>
<gene>
    <name evidence="1" type="primary">CRNKL1_1</name>
    <name evidence="1" type="ORF">CASFOL_008786</name>
</gene>
<evidence type="ECO:0000313" key="1">
    <source>
        <dbReference type="EMBL" id="KAL3647818.1"/>
    </source>
</evidence>